<dbReference type="Gene3D" id="3.10.129.10">
    <property type="entry name" value="Hotdog Thioesterase"/>
    <property type="match status" value="1"/>
</dbReference>
<name>A0A8K0R5R7_9PLEO</name>
<reference evidence="2" key="1">
    <citation type="journal article" date="2021" name="Nat. Commun.">
        <title>Genetic determinants of endophytism in the Arabidopsis root mycobiome.</title>
        <authorList>
            <person name="Mesny F."/>
            <person name="Miyauchi S."/>
            <person name="Thiergart T."/>
            <person name="Pickel B."/>
            <person name="Atanasova L."/>
            <person name="Karlsson M."/>
            <person name="Huettel B."/>
            <person name="Barry K.W."/>
            <person name="Haridas S."/>
            <person name="Chen C."/>
            <person name="Bauer D."/>
            <person name="Andreopoulos W."/>
            <person name="Pangilinan J."/>
            <person name="LaButti K."/>
            <person name="Riley R."/>
            <person name="Lipzen A."/>
            <person name="Clum A."/>
            <person name="Drula E."/>
            <person name="Henrissat B."/>
            <person name="Kohler A."/>
            <person name="Grigoriev I.V."/>
            <person name="Martin F.M."/>
            <person name="Hacquard S."/>
        </authorList>
    </citation>
    <scope>NUCLEOTIDE SEQUENCE</scope>
    <source>
        <strain evidence="2">MPI-SDFR-AT-0120</strain>
    </source>
</reference>
<evidence type="ECO:0000259" key="1">
    <source>
        <dbReference type="Pfam" id="PF03061"/>
    </source>
</evidence>
<accession>A0A8K0R5R7</accession>
<keyword evidence="3" id="KW-1185">Reference proteome</keyword>
<dbReference type="Pfam" id="PF03061">
    <property type="entry name" value="4HBT"/>
    <property type="match status" value="1"/>
</dbReference>
<evidence type="ECO:0000313" key="2">
    <source>
        <dbReference type="EMBL" id="KAH7088291.1"/>
    </source>
</evidence>
<gene>
    <name evidence="2" type="ORF">FB567DRAFT_335001</name>
</gene>
<dbReference type="AlphaFoldDB" id="A0A8K0R5R7"/>
<dbReference type="InterPro" id="IPR006683">
    <property type="entry name" value="Thioestr_dom"/>
</dbReference>
<feature type="domain" description="Thioesterase" evidence="1">
    <location>
        <begin position="90"/>
        <end position="180"/>
    </location>
</feature>
<dbReference type="OrthoDB" id="506431at2759"/>
<sequence length="194" mass="21282">MGDAVLDQLVSVPWAADLINDPKWTRTRTASRLPKASGEDSFFAETLSTDRTIKAFLTLKPTEEVNDDFAYHEIVTIVQVGDGLNGYPQILHGGFVATLLDEVCGILIVVNLERSIERVKESGGTSTPSMNYMTAYLNTIYKNPVPAPGTIKCTAKLERRDGRKLYVRSTIENGATGVVCTIGEAMFVEVKPRL</sequence>
<dbReference type="CDD" id="cd03443">
    <property type="entry name" value="PaaI_thioesterase"/>
    <property type="match status" value="1"/>
</dbReference>
<proteinExistence type="predicted"/>
<dbReference type="EMBL" id="JAGMVJ010000008">
    <property type="protein sequence ID" value="KAH7088291.1"/>
    <property type="molecule type" value="Genomic_DNA"/>
</dbReference>
<dbReference type="PANTHER" id="PTHR47260">
    <property type="entry name" value="UPF0644 PROTEIN PB2B4.06"/>
    <property type="match status" value="1"/>
</dbReference>
<protein>
    <submittedName>
        <fullName evidence="2">HotDog domain-containing protein</fullName>
    </submittedName>
</protein>
<dbReference type="InterPro" id="IPR052061">
    <property type="entry name" value="PTE-AB_protein"/>
</dbReference>
<dbReference type="Proteomes" id="UP000813461">
    <property type="component" value="Unassembled WGS sequence"/>
</dbReference>
<dbReference type="SUPFAM" id="SSF54637">
    <property type="entry name" value="Thioesterase/thiol ester dehydrase-isomerase"/>
    <property type="match status" value="1"/>
</dbReference>
<organism evidence="2 3">
    <name type="scientific">Paraphoma chrysanthemicola</name>
    <dbReference type="NCBI Taxonomy" id="798071"/>
    <lineage>
        <taxon>Eukaryota</taxon>
        <taxon>Fungi</taxon>
        <taxon>Dikarya</taxon>
        <taxon>Ascomycota</taxon>
        <taxon>Pezizomycotina</taxon>
        <taxon>Dothideomycetes</taxon>
        <taxon>Pleosporomycetidae</taxon>
        <taxon>Pleosporales</taxon>
        <taxon>Pleosporineae</taxon>
        <taxon>Phaeosphaeriaceae</taxon>
        <taxon>Paraphoma</taxon>
    </lineage>
</organism>
<dbReference type="PANTHER" id="PTHR47260:SF3">
    <property type="entry name" value="THIOESTERASE FAMILY PROTEIN (AFU_ORTHOLOGUE AFUA_7G03960)"/>
    <property type="match status" value="1"/>
</dbReference>
<dbReference type="InterPro" id="IPR029069">
    <property type="entry name" value="HotDog_dom_sf"/>
</dbReference>
<comment type="caution">
    <text evidence="2">The sequence shown here is derived from an EMBL/GenBank/DDBJ whole genome shotgun (WGS) entry which is preliminary data.</text>
</comment>
<evidence type="ECO:0000313" key="3">
    <source>
        <dbReference type="Proteomes" id="UP000813461"/>
    </source>
</evidence>